<accession>A0A428MIQ9</accession>
<dbReference type="AlphaFoldDB" id="A0A428MIQ9"/>
<keyword evidence="1" id="KW-0812">Transmembrane</keyword>
<keyword evidence="2" id="KW-0732">Signal</keyword>
<feature type="transmembrane region" description="Helical" evidence="1">
    <location>
        <begin position="137"/>
        <end position="161"/>
    </location>
</feature>
<reference evidence="3 4" key="1">
    <citation type="submission" date="2018-12" db="EMBL/GenBank/DDBJ databases">
        <title>Sequencing of bacterial isolates from soil warming experiment in Harvard Forest, Massachusetts, USA.</title>
        <authorList>
            <person name="Deangelis K."/>
        </authorList>
    </citation>
    <scope>NUCLEOTIDE SEQUENCE [LARGE SCALE GENOMIC DNA]</scope>
    <source>
        <strain evidence="3 4">EB153</strain>
    </source>
</reference>
<feature type="chain" id="PRO_5019535671" description="YtkA-like protein" evidence="2">
    <location>
        <begin position="17"/>
        <end position="487"/>
    </location>
</feature>
<dbReference type="RefSeq" id="WP_125485204.1">
    <property type="nucleotide sequence ID" value="NZ_RSDW01000001.1"/>
</dbReference>
<feature type="signal peptide" evidence="2">
    <location>
        <begin position="1"/>
        <end position="16"/>
    </location>
</feature>
<sequence>MLLLLVVFAAPRGAWAHVGSKDVFEQVDAGPYRLYVTVRTPTVIPGAATIEVRSSGAAVDGIRITPLPMTGEASKHPPTPDAMVRSANDPAFFTGNLWMMAAGSWEVRFEVSGASGVQVVSVPVPAMPLSTLKMQRGMGIVLGFLGLFLVVSMAGIVAAAVREARLQPGAVASAERRRRAVFATVGSLVLMGLMVWGGAKWWNVEAASYSADIYQPLGVEPVLLGNQLDLKVTAYKPKDDFRERRWRLNDDFLPDHGHLMHLYAIRQPEMDAVFHLHPVLAGAGDFRIVLPAMPAGEYKLYGDVVHATGFPETLVASVTVPEGMSGGALAADDAVGSPQPLSKGMLGSSYTLPDGYVMAWDKPETVTANTAYALRFRLLDASGKPAADMQPYLGMAGHAAFVKTDGTVFAHTHPQGSAAMAAMMLANGDESSAAPVGMQMDMPMHAAPISNLVEFPYGFPSAGRYRIFVQMKHGSTVETGAFDVVVQ</sequence>
<feature type="transmembrane region" description="Helical" evidence="1">
    <location>
        <begin position="181"/>
        <end position="202"/>
    </location>
</feature>
<evidence type="ECO:0008006" key="5">
    <source>
        <dbReference type="Google" id="ProtNLM"/>
    </source>
</evidence>
<evidence type="ECO:0000256" key="1">
    <source>
        <dbReference type="SAM" id="Phobius"/>
    </source>
</evidence>
<protein>
    <recommendedName>
        <fullName evidence="5">YtkA-like protein</fullName>
    </recommendedName>
</protein>
<proteinExistence type="predicted"/>
<dbReference type="EMBL" id="RSDW01000001">
    <property type="protein sequence ID" value="RSL16623.1"/>
    <property type="molecule type" value="Genomic_DNA"/>
</dbReference>
<gene>
    <name evidence="3" type="ORF">EDE15_2144</name>
</gene>
<keyword evidence="4" id="KW-1185">Reference proteome</keyword>
<evidence type="ECO:0000313" key="3">
    <source>
        <dbReference type="EMBL" id="RSL16623.1"/>
    </source>
</evidence>
<name>A0A428MIQ9_9BACT</name>
<dbReference type="OrthoDB" id="128043at2"/>
<organism evidence="3 4">
    <name type="scientific">Edaphobacter aggregans</name>
    <dbReference type="NCBI Taxonomy" id="570835"/>
    <lineage>
        <taxon>Bacteria</taxon>
        <taxon>Pseudomonadati</taxon>
        <taxon>Acidobacteriota</taxon>
        <taxon>Terriglobia</taxon>
        <taxon>Terriglobales</taxon>
        <taxon>Acidobacteriaceae</taxon>
        <taxon>Edaphobacter</taxon>
    </lineage>
</organism>
<keyword evidence="1" id="KW-0472">Membrane</keyword>
<evidence type="ECO:0000313" key="4">
    <source>
        <dbReference type="Proteomes" id="UP000269669"/>
    </source>
</evidence>
<dbReference type="Proteomes" id="UP000269669">
    <property type="component" value="Unassembled WGS sequence"/>
</dbReference>
<evidence type="ECO:0000256" key="2">
    <source>
        <dbReference type="SAM" id="SignalP"/>
    </source>
</evidence>
<keyword evidence="1" id="KW-1133">Transmembrane helix</keyword>
<comment type="caution">
    <text evidence="3">The sequence shown here is derived from an EMBL/GenBank/DDBJ whole genome shotgun (WGS) entry which is preliminary data.</text>
</comment>